<evidence type="ECO:0000313" key="2">
    <source>
        <dbReference type="EMBL" id="NUB44885.1"/>
    </source>
</evidence>
<comment type="caution">
    <text evidence="2">The sequence shown here is derived from an EMBL/GenBank/DDBJ whole genome shotgun (WGS) entry which is preliminary data.</text>
</comment>
<keyword evidence="1" id="KW-0472">Membrane</keyword>
<organism evidence="2 3">
    <name type="scientific">Fertoeibacter niger</name>
    <dbReference type="NCBI Taxonomy" id="2656921"/>
    <lineage>
        <taxon>Bacteria</taxon>
        <taxon>Pseudomonadati</taxon>
        <taxon>Pseudomonadota</taxon>
        <taxon>Alphaproteobacteria</taxon>
        <taxon>Rhodobacterales</taxon>
        <taxon>Paracoccaceae</taxon>
        <taxon>Fertoeibacter</taxon>
    </lineage>
</organism>
<gene>
    <name evidence="2" type="ORF">GEU84_010855</name>
</gene>
<protein>
    <submittedName>
        <fullName evidence="2">Uncharacterized protein</fullName>
    </submittedName>
</protein>
<dbReference type="EMBL" id="WHUT02000005">
    <property type="protein sequence ID" value="NUB44885.1"/>
    <property type="molecule type" value="Genomic_DNA"/>
</dbReference>
<dbReference type="RefSeq" id="WP_152826308.1">
    <property type="nucleotide sequence ID" value="NZ_WHUT02000005.1"/>
</dbReference>
<proteinExistence type="predicted"/>
<sequence>MRVEIVENALTIVLLGAQALAFAVWTLRMFRCLFRMRRHAVAMSGQAVPGMRATFAALRAFLRNTEFTNDRNALLRSTGLLLLLILLFTFTRS</sequence>
<reference evidence="2" key="1">
    <citation type="submission" date="2020-05" db="EMBL/GenBank/DDBJ databases">
        <title>Fertoebacter nigrum gen. nov., sp. nov., a new member of the family Rhodobacteraceae.</title>
        <authorList>
            <person name="Szuroczki S."/>
            <person name="Abbaszade G."/>
            <person name="Buni D."/>
            <person name="Schumann P."/>
            <person name="Toth E."/>
        </authorList>
    </citation>
    <scope>NUCLEOTIDE SEQUENCE</scope>
    <source>
        <strain evidence="2">RG-N-1a</strain>
    </source>
</reference>
<keyword evidence="3" id="KW-1185">Reference proteome</keyword>
<evidence type="ECO:0000256" key="1">
    <source>
        <dbReference type="SAM" id="Phobius"/>
    </source>
</evidence>
<keyword evidence="1" id="KW-1133">Transmembrane helix</keyword>
<name>A0A8X8KND6_9RHOB</name>
<feature type="transmembrane region" description="Helical" evidence="1">
    <location>
        <begin position="12"/>
        <end position="30"/>
    </location>
</feature>
<keyword evidence="1" id="KW-0812">Transmembrane</keyword>
<dbReference type="AlphaFoldDB" id="A0A8X8KND6"/>
<evidence type="ECO:0000313" key="3">
    <source>
        <dbReference type="Proteomes" id="UP000484076"/>
    </source>
</evidence>
<dbReference type="Proteomes" id="UP000484076">
    <property type="component" value="Unassembled WGS sequence"/>
</dbReference>
<feature type="transmembrane region" description="Helical" evidence="1">
    <location>
        <begin position="73"/>
        <end position="91"/>
    </location>
</feature>
<accession>A0A8X8KND6</accession>